<evidence type="ECO:0000256" key="8">
    <source>
        <dbReference type="ARBA" id="ARBA00023237"/>
    </source>
</evidence>
<dbReference type="SUPFAM" id="SSF55811">
    <property type="entry name" value="Nudix"/>
    <property type="match status" value="1"/>
</dbReference>
<organism evidence="13">
    <name type="scientific">marine sediment metagenome</name>
    <dbReference type="NCBI Taxonomy" id="412755"/>
    <lineage>
        <taxon>unclassified sequences</taxon>
        <taxon>metagenomes</taxon>
        <taxon>ecological metagenomes</taxon>
    </lineage>
</organism>
<dbReference type="Gene3D" id="2.40.40.20">
    <property type="match status" value="1"/>
</dbReference>
<dbReference type="Gene3D" id="2.40.170.20">
    <property type="entry name" value="TonB-dependent receptor, beta-barrel domain"/>
    <property type="match status" value="1"/>
</dbReference>
<keyword evidence="3" id="KW-0566">Pantothenate biosynthesis</keyword>
<feature type="domain" description="TonB-dependent receptor-like beta-barrel" evidence="12">
    <location>
        <begin position="12"/>
        <end position="91"/>
    </location>
</feature>
<comment type="subcellular location">
    <subcellularLocation>
        <location evidence="1">Cell outer membrane</location>
    </subcellularLocation>
</comment>
<dbReference type="SUPFAM" id="SSF56935">
    <property type="entry name" value="Porins"/>
    <property type="match status" value="1"/>
</dbReference>
<keyword evidence="9" id="KW-0456">Lyase</keyword>
<evidence type="ECO:0000256" key="6">
    <source>
        <dbReference type="ARBA" id="ARBA00023136"/>
    </source>
</evidence>
<reference evidence="13" key="1">
    <citation type="journal article" date="2014" name="Front. Microbiol.">
        <title>High frequency of phylogenetically diverse reductive dehalogenase-homologous genes in deep subseafloor sedimentary metagenomes.</title>
        <authorList>
            <person name="Kawai M."/>
            <person name="Futagami T."/>
            <person name="Toyoda A."/>
            <person name="Takaki Y."/>
            <person name="Nishi S."/>
            <person name="Hori S."/>
            <person name="Arai W."/>
            <person name="Tsubouchi T."/>
            <person name="Morono Y."/>
            <person name="Uchiyama I."/>
            <person name="Ito T."/>
            <person name="Fujiyama A."/>
            <person name="Inagaki F."/>
            <person name="Takami H."/>
        </authorList>
    </citation>
    <scope>NUCLEOTIDE SEQUENCE</scope>
    <source>
        <strain evidence="13">Expedition CK06-06</strain>
    </source>
</reference>
<keyword evidence="11" id="KW-0670">Pyruvate</keyword>
<dbReference type="GO" id="GO:0004068">
    <property type="term" value="F:aspartate 1-decarboxylase activity"/>
    <property type="evidence" value="ECO:0007669"/>
    <property type="project" value="InterPro"/>
</dbReference>
<dbReference type="AlphaFoldDB" id="X1H5V8"/>
<evidence type="ECO:0000256" key="1">
    <source>
        <dbReference type="ARBA" id="ARBA00004442"/>
    </source>
</evidence>
<evidence type="ECO:0000256" key="3">
    <source>
        <dbReference type="ARBA" id="ARBA00022655"/>
    </source>
</evidence>
<dbReference type="InterPro" id="IPR003190">
    <property type="entry name" value="Asp_decarbox"/>
</dbReference>
<evidence type="ECO:0000256" key="7">
    <source>
        <dbReference type="ARBA" id="ARBA00023145"/>
    </source>
</evidence>
<proteinExistence type="predicted"/>
<feature type="non-terminal residue" evidence="13">
    <location>
        <position position="280"/>
    </location>
</feature>
<feature type="non-terminal residue" evidence="13">
    <location>
        <position position="1"/>
    </location>
</feature>
<dbReference type="Pfam" id="PF00593">
    <property type="entry name" value="TonB_dep_Rec_b-barrel"/>
    <property type="match status" value="1"/>
</dbReference>
<dbReference type="EMBL" id="BARU01011062">
    <property type="protein sequence ID" value="GAH40698.1"/>
    <property type="molecule type" value="Genomic_DNA"/>
</dbReference>
<protein>
    <recommendedName>
        <fullName evidence="12">TonB-dependent receptor-like beta-barrel domain-containing protein</fullName>
    </recommendedName>
</protein>
<evidence type="ECO:0000256" key="5">
    <source>
        <dbReference type="ARBA" id="ARBA00022813"/>
    </source>
</evidence>
<name>X1H5V8_9ZZZZ</name>
<sequence>NKDEIAGDDICPQVGCVIHPIDGTIIRAAVNKGFRSPQINELYLFPSSNTDLEPEIVWNYEVGLNQRIIQGLNIEAAAFLMKGKNLIELEQNELPEEAVLRELREETNIKGTLKHLIGVYTEPTKLYGNILLIGYEINFVWGKPKPGSDTEETKFFRVDKLPVIHFASHRAIIKDGIAKNGNKISFIEVLKSKITEATITRTQLFYKGSMGIDSKIMEAAKLVPGEKVQVLNYNNGERLETYTIEEKSGSGKIILYGPASKKGKCVLTKTKDGICCRLSC</sequence>
<evidence type="ECO:0000256" key="9">
    <source>
        <dbReference type="ARBA" id="ARBA00023239"/>
    </source>
</evidence>
<evidence type="ECO:0000256" key="11">
    <source>
        <dbReference type="ARBA" id="ARBA00023317"/>
    </source>
</evidence>
<gene>
    <name evidence="13" type="ORF">S03H2_20881</name>
</gene>
<keyword evidence="10" id="KW-0704">Schiff base</keyword>
<keyword evidence="2" id="KW-0963">Cytoplasm</keyword>
<evidence type="ECO:0000256" key="10">
    <source>
        <dbReference type="ARBA" id="ARBA00023270"/>
    </source>
</evidence>
<keyword evidence="4" id="KW-0210">Decarboxylase</keyword>
<keyword evidence="5" id="KW-0068">Autocatalytic cleavage</keyword>
<dbReference type="GO" id="GO:0015940">
    <property type="term" value="P:pantothenate biosynthetic process"/>
    <property type="evidence" value="ECO:0007669"/>
    <property type="project" value="UniProtKB-KW"/>
</dbReference>
<keyword evidence="6" id="KW-0472">Membrane</keyword>
<dbReference type="PANTHER" id="PTHR21012:SF0">
    <property type="entry name" value="ASPARTATE 1-DECARBOXYLASE"/>
    <property type="match status" value="1"/>
</dbReference>
<accession>X1H5V8</accession>
<dbReference type="PANTHER" id="PTHR21012">
    <property type="entry name" value="ASPARTATE 1-DECARBOXYLASE"/>
    <property type="match status" value="1"/>
</dbReference>
<keyword evidence="8" id="KW-0998">Cell outer membrane</keyword>
<evidence type="ECO:0000256" key="2">
    <source>
        <dbReference type="ARBA" id="ARBA00022490"/>
    </source>
</evidence>
<evidence type="ECO:0000256" key="4">
    <source>
        <dbReference type="ARBA" id="ARBA00022793"/>
    </source>
</evidence>
<dbReference type="GO" id="GO:0005829">
    <property type="term" value="C:cytosol"/>
    <property type="evidence" value="ECO:0007669"/>
    <property type="project" value="TreeGrafter"/>
</dbReference>
<evidence type="ECO:0000313" key="13">
    <source>
        <dbReference type="EMBL" id="GAH40698.1"/>
    </source>
</evidence>
<dbReference type="Pfam" id="PF02261">
    <property type="entry name" value="Asp_decarbox"/>
    <property type="match status" value="1"/>
</dbReference>
<dbReference type="InterPro" id="IPR000531">
    <property type="entry name" value="Beta-barrel_TonB"/>
</dbReference>
<dbReference type="InterPro" id="IPR036942">
    <property type="entry name" value="Beta-barrel_TonB_sf"/>
</dbReference>
<dbReference type="GO" id="GO:0009279">
    <property type="term" value="C:cell outer membrane"/>
    <property type="evidence" value="ECO:0007669"/>
    <property type="project" value="UniProtKB-SubCell"/>
</dbReference>
<comment type="caution">
    <text evidence="13">The sequence shown here is derived from an EMBL/GenBank/DDBJ whole genome shotgun (WGS) entry which is preliminary data.</text>
</comment>
<evidence type="ECO:0000259" key="12">
    <source>
        <dbReference type="Pfam" id="PF00593"/>
    </source>
</evidence>
<keyword evidence="7" id="KW-0865">Zymogen</keyword>
<dbReference type="InterPro" id="IPR009010">
    <property type="entry name" value="Asp_de-COase-like_dom_sf"/>
</dbReference>
<dbReference type="GO" id="GO:0006523">
    <property type="term" value="P:alanine biosynthetic process"/>
    <property type="evidence" value="ECO:0007669"/>
    <property type="project" value="InterPro"/>
</dbReference>
<dbReference type="SUPFAM" id="SSF50692">
    <property type="entry name" value="ADC-like"/>
    <property type="match status" value="1"/>
</dbReference>
<dbReference type="InterPro" id="IPR015797">
    <property type="entry name" value="NUDIX_hydrolase-like_dom_sf"/>
</dbReference>